<dbReference type="EMBL" id="FONW01000003">
    <property type="protein sequence ID" value="SFF21398.1"/>
    <property type="molecule type" value="Genomic_DNA"/>
</dbReference>
<sequence>MKKLSLILLSLMLATMACQTSQKKSNEGSSEIHQFTVDEIQTKGYDYIGKEVAITGTVSHVCKHSGQRCFLMGSGEEITIRVEAGHQIGSFNQEQMGSDLTVTGVLQEIRIDDTYLAEMEAEAGTCSEEEAEHTHDGNHEVDGGKHDQDKQNQLAEMRQKIEASGKGYYSIFYLDGIKSEEVVN</sequence>
<proteinExistence type="predicted"/>
<dbReference type="AlphaFoldDB" id="A0A1I2GVY9"/>
<name>A0A1I2GVY9_9BACT</name>
<accession>A0A1I2GVY9</accession>
<dbReference type="Proteomes" id="UP000198964">
    <property type="component" value="Unassembled WGS sequence"/>
</dbReference>
<reference evidence="3 4" key="1">
    <citation type="submission" date="2016-10" db="EMBL/GenBank/DDBJ databases">
        <authorList>
            <person name="de Groot N.N."/>
        </authorList>
    </citation>
    <scope>NUCLEOTIDE SEQUENCE [LARGE SCALE GENOMIC DNA]</scope>
    <source>
        <strain evidence="3 4">CGMCC 1.9156</strain>
    </source>
</reference>
<dbReference type="RefSeq" id="WP_093919569.1">
    <property type="nucleotide sequence ID" value="NZ_FONW01000003.1"/>
</dbReference>
<feature type="compositionally biased region" description="Basic and acidic residues" evidence="1">
    <location>
        <begin position="132"/>
        <end position="150"/>
    </location>
</feature>
<evidence type="ECO:0000256" key="2">
    <source>
        <dbReference type="SAM" id="SignalP"/>
    </source>
</evidence>
<protein>
    <recommendedName>
        <fullName evidence="5">DUF5666 domain-containing protein</fullName>
    </recommendedName>
</protein>
<dbReference type="STRING" id="655355.SAMN05216283_103142"/>
<organism evidence="3 4">
    <name type="scientific">Sunxiuqinia elliptica</name>
    <dbReference type="NCBI Taxonomy" id="655355"/>
    <lineage>
        <taxon>Bacteria</taxon>
        <taxon>Pseudomonadati</taxon>
        <taxon>Bacteroidota</taxon>
        <taxon>Bacteroidia</taxon>
        <taxon>Marinilabiliales</taxon>
        <taxon>Prolixibacteraceae</taxon>
        <taxon>Sunxiuqinia</taxon>
    </lineage>
</organism>
<feature type="signal peptide" evidence="2">
    <location>
        <begin position="1"/>
        <end position="19"/>
    </location>
</feature>
<dbReference type="PROSITE" id="PS51257">
    <property type="entry name" value="PROKAR_LIPOPROTEIN"/>
    <property type="match status" value="1"/>
</dbReference>
<evidence type="ECO:0000313" key="3">
    <source>
        <dbReference type="EMBL" id="SFF21398.1"/>
    </source>
</evidence>
<keyword evidence="2" id="KW-0732">Signal</keyword>
<evidence type="ECO:0008006" key="5">
    <source>
        <dbReference type="Google" id="ProtNLM"/>
    </source>
</evidence>
<evidence type="ECO:0000256" key="1">
    <source>
        <dbReference type="SAM" id="MobiDB-lite"/>
    </source>
</evidence>
<feature type="chain" id="PRO_5011670020" description="DUF5666 domain-containing protein" evidence="2">
    <location>
        <begin position="20"/>
        <end position="184"/>
    </location>
</feature>
<keyword evidence="4" id="KW-1185">Reference proteome</keyword>
<feature type="region of interest" description="Disordered" evidence="1">
    <location>
        <begin position="125"/>
        <end position="152"/>
    </location>
</feature>
<evidence type="ECO:0000313" key="4">
    <source>
        <dbReference type="Proteomes" id="UP000198964"/>
    </source>
</evidence>
<gene>
    <name evidence="3" type="ORF">SAMN05216283_103142</name>
</gene>